<feature type="region of interest" description="Disordered" evidence="3">
    <location>
        <begin position="674"/>
        <end position="703"/>
    </location>
</feature>
<feature type="compositionally biased region" description="Polar residues" evidence="3">
    <location>
        <begin position="875"/>
        <end position="904"/>
    </location>
</feature>
<accession>W3WKF9</accession>
<dbReference type="OMA" id="CTKNGHQ"/>
<dbReference type="InterPro" id="IPR036864">
    <property type="entry name" value="Zn2-C6_fun-type_DNA-bd_sf"/>
</dbReference>
<evidence type="ECO:0000256" key="3">
    <source>
        <dbReference type="SAM" id="MobiDB-lite"/>
    </source>
</evidence>
<feature type="compositionally biased region" description="Polar residues" evidence="3">
    <location>
        <begin position="138"/>
        <end position="149"/>
    </location>
</feature>
<dbReference type="SMART" id="SM00906">
    <property type="entry name" value="Fungal_trans"/>
    <property type="match status" value="1"/>
</dbReference>
<feature type="compositionally biased region" description="Basic and acidic residues" evidence="3">
    <location>
        <begin position="104"/>
        <end position="113"/>
    </location>
</feature>
<feature type="region of interest" description="Disordered" evidence="3">
    <location>
        <begin position="1"/>
        <end position="29"/>
    </location>
</feature>
<evidence type="ECO:0000256" key="2">
    <source>
        <dbReference type="ARBA" id="ARBA00023242"/>
    </source>
</evidence>
<dbReference type="Pfam" id="PF04082">
    <property type="entry name" value="Fungal_trans"/>
    <property type="match status" value="1"/>
</dbReference>
<dbReference type="InParanoid" id="W3WKF9"/>
<keyword evidence="6" id="KW-1185">Reference proteome</keyword>
<dbReference type="InterPro" id="IPR001138">
    <property type="entry name" value="Zn2Cys6_DnaBD"/>
</dbReference>
<dbReference type="GO" id="GO:0008270">
    <property type="term" value="F:zinc ion binding"/>
    <property type="evidence" value="ECO:0007669"/>
    <property type="project" value="InterPro"/>
</dbReference>
<evidence type="ECO:0000313" key="5">
    <source>
        <dbReference type="EMBL" id="ETS73296.1"/>
    </source>
</evidence>
<sequence>MATVPNDAPPLQPKTIRFVNNQGQPPQKRRRINAACLTCRRRKTRCAGEHPQCSTCVKNGHKCLGYSDVPEKPLKKDPAPGGSVGSEVAVIDHQDGEYSDDELPGLHRHDNWKQQRNGLGRRDTEDSTSSSRRLSESAQQQPATHSSVRLKSETVDWEESQSLAHHGHGAGKLPRRPTTYARHSSFSTQDGRSPSVRSPTLHHNHSHTDSYRVPYFRYFGPTAIVPGFKQMVVKVHDRRRSSMSATSPGSGVSFPSIKSIQSEHEYDQLDDVPVYDPHDSSPVHRLILDLIGVFFSHLGCNYPFLREEKFTQWVKEKRVEPILVDAVCALAARFSDSPILNRSNGKKSFRADNGHVFAQRAKAATVDTFPCPSVAAVQACLLMAYEGFGADQDSALWMYLGLAIRMAVDLGLHKKDGVKYQGEKDAWYTRAYSRQTDDHDHGASLNKPSDEDTLSLQEQRELEQERMDTLWTVFMLDRVISSGTGRPVTLRDVDFELDLPTISANLGTTHPDPFPTLIQMIHLYGRVSDVLNEIVKPSDLTDERMNKLIVLENELTRLHRRQHPNLQFNAEHFQAYVQTAQGTSFILLHLWFHAMIIVLHQPALLAPLIQYDQGRELGSQSREISMSSAKTIADILAFANLIDAKSFIGNPFTSQPIYIAACAFLVESEKTHASQPVSRAPSPHPDRGSWATPRFQDRRDGPLADARPSTRHFLLASAANQNYQACYKALQHMHTYWGGVRYILTALDQKSEGIWDCETYTREEYESARLPRRGSSLQRLMAAKAEQCASPTPQPVAPPLAWSLTGTTNTPGPSLTLLFPPNSTNPVANVPSASAQTAAPPPPQSAPTPPGNMIYDPIRQSLPETSQMYPPAYPQPNTSALRHSMTQASSRQLSGTSGAANQGKSWPRIDAMPPDKASHAPTTPDTINSFQIDPPSQPRACMLPQNPHTPSSHPSPGYEASNFPTGASPTSTMTDLTVAQSHGGTNVNSSNTSVTAYSGDMATSHFTHNGLATGTFTYLESTGQGMDLMTFENQTDFGPALGSFESSDMASWLGNWVPSEIINDLYEGSFMGQ</sequence>
<feature type="compositionally biased region" description="Polar residues" evidence="3">
    <location>
        <begin position="920"/>
        <end position="931"/>
    </location>
</feature>
<dbReference type="SUPFAM" id="SSF57701">
    <property type="entry name" value="Zn2/Cys6 DNA-binding domain"/>
    <property type="match status" value="1"/>
</dbReference>
<evidence type="ECO:0000256" key="1">
    <source>
        <dbReference type="ARBA" id="ARBA00022723"/>
    </source>
</evidence>
<dbReference type="GeneID" id="19279914"/>
<dbReference type="Proteomes" id="UP000030651">
    <property type="component" value="Unassembled WGS sequence"/>
</dbReference>
<dbReference type="Pfam" id="PF00172">
    <property type="entry name" value="Zn_clus"/>
    <property type="match status" value="1"/>
</dbReference>
<proteinExistence type="predicted"/>
<protein>
    <recommendedName>
        <fullName evidence="4">Zn(2)-C6 fungal-type domain-containing protein</fullName>
    </recommendedName>
</protein>
<reference evidence="6" key="1">
    <citation type="journal article" date="2015" name="BMC Genomics">
        <title>Genomic and transcriptomic analysis of the endophytic fungus Pestalotiopsis fici reveals its lifestyle and high potential for synthesis of natural products.</title>
        <authorList>
            <person name="Wang X."/>
            <person name="Zhang X."/>
            <person name="Liu L."/>
            <person name="Xiang M."/>
            <person name="Wang W."/>
            <person name="Sun X."/>
            <person name="Che Y."/>
            <person name="Guo L."/>
            <person name="Liu G."/>
            <person name="Guo L."/>
            <person name="Wang C."/>
            <person name="Yin W.B."/>
            <person name="Stadler M."/>
            <person name="Zhang X."/>
            <person name="Liu X."/>
        </authorList>
    </citation>
    <scope>NUCLEOTIDE SEQUENCE [LARGE SCALE GENOMIC DNA]</scope>
    <source>
        <strain evidence="6">W106-1 / CGMCC3.15140</strain>
    </source>
</reference>
<dbReference type="CDD" id="cd00067">
    <property type="entry name" value="GAL4"/>
    <property type="match status" value="1"/>
</dbReference>
<keyword evidence="2" id="KW-0539">Nucleus</keyword>
<dbReference type="PANTHER" id="PTHR47783">
    <property type="entry name" value="ZN(II)2CYS6 TRANSCRIPTION FACTOR (EUROFUNG)-RELATED"/>
    <property type="match status" value="1"/>
</dbReference>
<dbReference type="EMBL" id="KI912122">
    <property type="protein sequence ID" value="ETS73296.1"/>
    <property type="molecule type" value="Genomic_DNA"/>
</dbReference>
<dbReference type="CDD" id="cd12148">
    <property type="entry name" value="fungal_TF_MHR"/>
    <property type="match status" value="1"/>
</dbReference>
<dbReference type="AlphaFoldDB" id="W3WKF9"/>
<feature type="region of interest" description="Disordered" evidence="3">
    <location>
        <begin position="812"/>
        <end position="959"/>
    </location>
</feature>
<gene>
    <name evidence="5" type="ORF">PFICI_14901</name>
</gene>
<dbReference type="eggNOG" id="ENOG502RYZ7">
    <property type="taxonomic scope" value="Eukaryota"/>
</dbReference>
<organism evidence="5 6">
    <name type="scientific">Pestalotiopsis fici (strain W106-1 / CGMCC3.15140)</name>
    <dbReference type="NCBI Taxonomy" id="1229662"/>
    <lineage>
        <taxon>Eukaryota</taxon>
        <taxon>Fungi</taxon>
        <taxon>Dikarya</taxon>
        <taxon>Ascomycota</taxon>
        <taxon>Pezizomycotina</taxon>
        <taxon>Sordariomycetes</taxon>
        <taxon>Xylariomycetidae</taxon>
        <taxon>Amphisphaeriales</taxon>
        <taxon>Sporocadaceae</taxon>
        <taxon>Pestalotiopsis</taxon>
    </lineage>
</organism>
<dbReference type="GO" id="GO:0003677">
    <property type="term" value="F:DNA binding"/>
    <property type="evidence" value="ECO:0007669"/>
    <property type="project" value="InterPro"/>
</dbReference>
<feature type="compositionally biased region" description="Polar residues" evidence="3">
    <location>
        <begin position="181"/>
        <end position="198"/>
    </location>
</feature>
<feature type="compositionally biased region" description="Basic residues" evidence="3">
    <location>
        <begin position="165"/>
        <end position="175"/>
    </location>
</feature>
<dbReference type="GO" id="GO:0000981">
    <property type="term" value="F:DNA-binding transcription factor activity, RNA polymerase II-specific"/>
    <property type="evidence" value="ECO:0007669"/>
    <property type="project" value="InterPro"/>
</dbReference>
<dbReference type="PROSITE" id="PS50048">
    <property type="entry name" value="ZN2_CY6_FUNGAL_2"/>
    <property type="match status" value="1"/>
</dbReference>
<feature type="compositionally biased region" description="Pro residues" evidence="3">
    <location>
        <begin position="839"/>
        <end position="850"/>
    </location>
</feature>
<dbReference type="GO" id="GO:0006351">
    <property type="term" value="P:DNA-templated transcription"/>
    <property type="evidence" value="ECO:0007669"/>
    <property type="project" value="InterPro"/>
</dbReference>
<dbReference type="KEGG" id="pfy:PFICI_14901"/>
<dbReference type="HOGENOM" id="CLU_007073_0_0_1"/>
<feature type="region of interest" description="Disordered" evidence="3">
    <location>
        <begin position="97"/>
        <end position="208"/>
    </location>
</feature>
<feature type="region of interest" description="Disordered" evidence="3">
    <location>
        <begin position="435"/>
        <end position="454"/>
    </location>
</feature>
<dbReference type="Gene3D" id="4.10.240.10">
    <property type="entry name" value="Zn(2)-C6 fungal-type DNA-binding domain"/>
    <property type="match status" value="1"/>
</dbReference>
<dbReference type="InterPro" id="IPR007219">
    <property type="entry name" value="XnlR_reg_dom"/>
</dbReference>
<dbReference type="SMART" id="SM00066">
    <property type="entry name" value="GAL4"/>
    <property type="match status" value="1"/>
</dbReference>
<keyword evidence="1" id="KW-0479">Metal-binding</keyword>
<dbReference type="PROSITE" id="PS00463">
    <property type="entry name" value="ZN2_CY6_FUNGAL_1"/>
    <property type="match status" value="1"/>
</dbReference>
<name>W3WKF9_PESFW</name>
<evidence type="ECO:0000259" key="4">
    <source>
        <dbReference type="PROSITE" id="PS50048"/>
    </source>
</evidence>
<dbReference type="OrthoDB" id="2354469at2759"/>
<dbReference type="RefSeq" id="XP_007841673.1">
    <property type="nucleotide sequence ID" value="XM_007843482.1"/>
</dbReference>
<feature type="domain" description="Zn(2)-C6 fungal-type" evidence="4">
    <location>
        <begin position="35"/>
        <end position="63"/>
    </location>
</feature>
<evidence type="ECO:0000313" key="6">
    <source>
        <dbReference type="Proteomes" id="UP000030651"/>
    </source>
</evidence>
<dbReference type="PANTHER" id="PTHR47783:SF1">
    <property type="entry name" value="ZN(II)2CYS6 TRANSCRIPTION FACTOR (EUROFUNG)"/>
    <property type="match status" value="1"/>
</dbReference>